<proteinExistence type="predicted"/>
<keyword evidence="4" id="KW-1185">Reference proteome</keyword>
<evidence type="ECO:0000313" key="3">
    <source>
        <dbReference type="EMBL" id="MBD7919070.1"/>
    </source>
</evidence>
<gene>
    <name evidence="3" type="ORF">H9657_12395</name>
</gene>
<accession>A0ABR8QF62</accession>
<dbReference type="Proteomes" id="UP000604241">
    <property type="component" value="Unassembled WGS sequence"/>
</dbReference>
<feature type="transmembrane region" description="Helical" evidence="2">
    <location>
        <begin position="56"/>
        <end position="76"/>
    </location>
</feature>
<protein>
    <submittedName>
        <fullName evidence="3">Uncharacterized protein</fullName>
    </submittedName>
</protein>
<keyword evidence="2" id="KW-0812">Transmembrane</keyword>
<sequence>MATIVDRRGPRRAPRGTAHHARDRSWVRPPQHTRAAGAPLAVRHATRPRRHVWRDLALAVLTLAATAGVVVGLLQADPAMRDAVLDLLRGVQEAARAWQADVTWPTGLPWS</sequence>
<evidence type="ECO:0000256" key="2">
    <source>
        <dbReference type="SAM" id="Phobius"/>
    </source>
</evidence>
<keyword evidence="2" id="KW-1133">Transmembrane helix</keyword>
<name>A0ABR8QF62_9CELL</name>
<feature type="region of interest" description="Disordered" evidence="1">
    <location>
        <begin position="1"/>
        <end position="44"/>
    </location>
</feature>
<dbReference type="RefSeq" id="WP_191783723.1">
    <property type="nucleotide sequence ID" value="NZ_JACSQV010000010.1"/>
</dbReference>
<evidence type="ECO:0000313" key="4">
    <source>
        <dbReference type="Proteomes" id="UP000604241"/>
    </source>
</evidence>
<evidence type="ECO:0000256" key="1">
    <source>
        <dbReference type="SAM" id="MobiDB-lite"/>
    </source>
</evidence>
<feature type="compositionally biased region" description="Basic residues" evidence="1">
    <location>
        <begin position="9"/>
        <end position="22"/>
    </location>
</feature>
<comment type="caution">
    <text evidence="3">The sequence shown here is derived from an EMBL/GenBank/DDBJ whole genome shotgun (WGS) entry which is preliminary data.</text>
</comment>
<keyword evidence="2" id="KW-0472">Membrane</keyword>
<organism evidence="3 4">
    <name type="scientific">Cellulomonas avistercoris</name>
    <dbReference type="NCBI Taxonomy" id="2762242"/>
    <lineage>
        <taxon>Bacteria</taxon>
        <taxon>Bacillati</taxon>
        <taxon>Actinomycetota</taxon>
        <taxon>Actinomycetes</taxon>
        <taxon>Micrococcales</taxon>
        <taxon>Cellulomonadaceae</taxon>
        <taxon>Cellulomonas</taxon>
    </lineage>
</organism>
<reference evidence="3 4" key="1">
    <citation type="submission" date="2020-08" db="EMBL/GenBank/DDBJ databases">
        <title>A Genomic Blueprint of the Chicken Gut Microbiome.</title>
        <authorList>
            <person name="Gilroy R."/>
            <person name="Ravi A."/>
            <person name="Getino M."/>
            <person name="Pursley I."/>
            <person name="Horton D.L."/>
            <person name="Alikhan N.-F."/>
            <person name="Baker D."/>
            <person name="Gharbi K."/>
            <person name="Hall N."/>
            <person name="Watson M."/>
            <person name="Adriaenssens E.M."/>
            <person name="Foster-Nyarko E."/>
            <person name="Jarju S."/>
            <person name="Secka A."/>
            <person name="Antonio M."/>
            <person name="Oren A."/>
            <person name="Chaudhuri R."/>
            <person name="La Ragione R.M."/>
            <person name="Hildebrand F."/>
            <person name="Pallen M.J."/>
        </authorList>
    </citation>
    <scope>NUCLEOTIDE SEQUENCE [LARGE SCALE GENOMIC DNA]</scope>
    <source>
        <strain evidence="3 4">Sa3CUA2</strain>
    </source>
</reference>
<dbReference type="EMBL" id="JACSQV010000010">
    <property type="protein sequence ID" value="MBD7919070.1"/>
    <property type="molecule type" value="Genomic_DNA"/>
</dbReference>